<dbReference type="NCBIfam" id="TIGR04127">
    <property type="entry name" value="flavo_near_exo"/>
    <property type="match status" value="1"/>
</dbReference>
<feature type="transmembrane region" description="Helical" evidence="1">
    <location>
        <begin position="91"/>
        <end position="112"/>
    </location>
</feature>
<sequence>MLNKLLENKSRIAFAVLIICCFTVVRAFEKQLFYDPFLKYFEGDFKNLPVPDYNGFKLFLGILFRYLLNAFLSVALIEVLFRDKDITRFSIFLYVFFLLLLSVLFYLVLLFFPEKNWLLFYVRRFLIQPIFVLLFIPAFYYQQQDSKK</sequence>
<name>A0A940XH30_9FLAO</name>
<keyword evidence="1" id="KW-0472">Membrane</keyword>
<evidence type="ECO:0000313" key="2">
    <source>
        <dbReference type="EMBL" id="MBP4139103.1"/>
    </source>
</evidence>
<gene>
    <name evidence="2" type="ORF">J3495_13540</name>
</gene>
<keyword evidence="1" id="KW-1133">Transmembrane helix</keyword>
<dbReference type="AlphaFoldDB" id="A0A940XH30"/>
<keyword evidence="1" id="KW-0812">Transmembrane</keyword>
<dbReference type="Proteomes" id="UP000675047">
    <property type="component" value="Unassembled WGS sequence"/>
</dbReference>
<organism evidence="2 3">
    <name type="scientific">Flavobacterium geliluteum</name>
    <dbReference type="NCBI Taxonomy" id="2816120"/>
    <lineage>
        <taxon>Bacteria</taxon>
        <taxon>Pseudomonadati</taxon>
        <taxon>Bacteroidota</taxon>
        <taxon>Flavobacteriia</taxon>
        <taxon>Flavobacteriales</taxon>
        <taxon>Flavobacteriaceae</taxon>
        <taxon>Flavobacterium</taxon>
    </lineage>
</organism>
<evidence type="ECO:0000313" key="3">
    <source>
        <dbReference type="Proteomes" id="UP000675047"/>
    </source>
</evidence>
<keyword evidence="3" id="KW-1185">Reference proteome</keyword>
<dbReference type="RefSeq" id="WP_210667082.1">
    <property type="nucleotide sequence ID" value="NZ_JAGFBV010000022.1"/>
</dbReference>
<accession>A0A940XH30</accession>
<comment type="caution">
    <text evidence="2">The sequence shown here is derived from an EMBL/GenBank/DDBJ whole genome shotgun (WGS) entry which is preliminary data.</text>
</comment>
<dbReference type="InterPro" id="IPR026414">
    <property type="entry name" value="ExosoTase_F-assoc_memb"/>
</dbReference>
<proteinExistence type="predicted"/>
<protein>
    <submittedName>
        <fullName evidence="2">Exosortase F system-associated protein</fullName>
    </submittedName>
</protein>
<feature type="transmembrane region" description="Helical" evidence="1">
    <location>
        <begin position="58"/>
        <end position="79"/>
    </location>
</feature>
<dbReference type="EMBL" id="JAGFBV010000022">
    <property type="protein sequence ID" value="MBP4139103.1"/>
    <property type="molecule type" value="Genomic_DNA"/>
</dbReference>
<reference evidence="2 3" key="1">
    <citation type="submission" date="2021-03" db="EMBL/GenBank/DDBJ databases">
        <title>Flavobacterium Flabelliformis Sp. Nov. And Flavobacterium Geliluteum Sp. Nov., Two Novel Multidrug Resistant Psychrophilic Species Isolated From Antarctica.</title>
        <authorList>
            <person name="Kralova S."/>
            <person name="Busse H.J."/>
            <person name="Bezdicek M."/>
            <person name="Nykrynova M."/>
            <person name="Kroupova E."/>
            <person name="Krsek D."/>
            <person name="Sedlacek I."/>
        </authorList>
    </citation>
    <scope>NUCLEOTIDE SEQUENCE [LARGE SCALE GENOMIC DNA]</scope>
    <source>
        <strain evidence="2 3">P7388</strain>
    </source>
</reference>
<evidence type="ECO:0000256" key="1">
    <source>
        <dbReference type="SAM" id="Phobius"/>
    </source>
</evidence>
<feature type="transmembrane region" description="Helical" evidence="1">
    <location>
        <begin position="118"/>
        <end position="141"/>
    </location>
</feature>